<reference evidence="2 3" key="1">
    <citation type="submission" date="2019-09" db="EMBL/GenBank/DDBJ databases">
        <title>Complete genome sequence of Sporolactobacillus terrae 70-3.</title>
        <authorList>
            <person name="Tanaka N."/>
            <person name="Shiwa Y."/>
            <person name="Fujita N."/>
            <person name="Tanasupawat S."/>
        </authorList>
    </citation>
    <scope>NUCLEOTIDE SEQUENCE [LARGE SCALE GENOMIC DNA]</scope>
    <source>
        <strain evidence="2 3">70-3</strain>
    </source>
</reference>
<dbReference type="Pfam" id="PF00903">
    <property type="entry name" value="Glyoxalase"/>
    <property type="match status" value="1"/>
</dbReference>
<evidence type="ECO:0000259" key="1">
    <source>
        <dbReference type="PROSITE" id="PS51819"/>
    </source>
</evidence>
<dbReference type="Proteomes" id="UP000326951">
    <property type="component" value="Chromosome"/>
</dbReference>
<accession>A0A5K7X5F3</accession>
<dbReference type="AlphaFoldDB" id="A0A5K7X5F3"/>
<evidence type="ECO:0000313" key="3">
    <source>
        <dbReference type="Proteomes" id="UP000326951"/>
    </source>
</evidence>
<evidence type="ECO:0000313" key="2">
    <source>
        <dbReference type="EMBL" id="BBN99793.1"/>
    </source>
</evidence>
<dbReference type="CDD" id="cd07262">
    <property type="entry name" value="VOC_like"/>
    <property type="match status" value="1"/>
</dbReference>
<dbReference type="InterPro" id="IPR004360">
    <property type="entry name" value="Glyas_Fos-R_dOase_dom"/>
</dbReference>
<dbReference type="InterPro" id="IPR029068">
    <property type="entry name" value="Glyas_Bleomycin-R_OHBP_Dase"/>
</dbReference>
<dbReference type="InterPro" id="IPR037523">
    <property type="entry name" value="VOC_core"/>
</dbReference>
<dbReference type="PROSITE" id="PS51819">
    <property type="entry name" value="VOC"/>
    <property type="match status" value="1"/>
</dbReference>
<feature type="domain" description="VOC" evidence="1">
    <location>
        <begin position="18"/>
        <end position="137"/>
    </location>
</feature>
<protein>
    <submittedName>
        <fullName evidence="2">Glyoxalase</fullName>
    </submittedName>
</protein>
<dbReference type="EMBL" id="AP021853">
    <property type="protein sequence ID" value="BBN99793.1"/>
    <property type="molecule type" value="Genomic_DNA"/>
</dbReference>
<sequence>MFYNGDKKKRSRVDDKQMINHINVIVSDLKRSTDFYESVLAVLGYRKKLVSEQTVSFSDGLSSDPGGDLWLSVGKPVSGHFAFQADTHKEVHDFFERGINYGGKSNGAPGYRVHYHPQYYAAYLLDPDGYNIEAVCHK</sequence>
<dbReference type="SUPFAM" id="SSF54593">
    <property type="entry name" value="Glyoxalase/Bleomycin resistance protein/Dihydroxybiphenyl dioxygenase"/>
    <property type="match status" value="1"/>
</dbReference>
<dbReference type="PANTHER" id="PTHR35006:SF2">
    <property type="entry name" value="GLYOXALASE FAMILY PROTEIN (AFU_ORTHOLOGUE AFUA_5G14830)"/>
    <property type="match status" value="1"/>
</dbReference>
<dbReference type="PANTHER" id="PTHR35006">
    <property type="entry name" value="GLYOXALASE FAMILY PROTEIN (AFU_ORTHOLOGUE AFUA_5G14830)"/>
    <property type="match status" value="1"/>
</dbReference>
<proteinExistence type="predicted"/>
<name>A0A5K7X5F3_9BACL</name>
<gene>
    <name evidence="2" type="ORF">St703_24980</name>
</gene>
<organism evidence="2 3">
    <name type="scientific">Sporolactobacillus terrae</name>
    <dbReference type="NCBI Taxonomy" id="269673"/>
    <lineage>
        <taxon>Bacteria</taxon>
        <taxon>Bacillati</taxon>
        <taxon>Bacillota</taxon>
        <taxon>Bacilli</taxon>
        <taxon>Bacillales</taxon>
        <taxon>Sporolactobacillaceae</taxon>
        <taxon>Sporolactobacillus</taxon>
    </lineage>
</organism>
<dbReference type="Gene3D" id="3.10.180.10">
    <property type="entry name" value="2,3-Dihydroxybiphenyl 1,2-Dioxygenase, domain 1"/>
    <property type="match status" value="1"/>
</dbReference>